<accession>A0A8D8VFG9</accession>
<dbReference type="EMBL" id="HBUF01362708">
    <property type="protein sequence ID" value="CAG6721773.1"/>
    <property type="molecule type" value="Transcribed_RNA"/>
</dbReference>
<dbReference type="AlphaFoldDB" id="A0A8D8VFG9"/>
<organism evidence="3">
    <name type="scientific">Cacopsylla melanoneura</name>
    <dbReference type="NCBI Taxonomy" id="428564"/>
    <lineage>
        <taxon>Eukaryota</taxon>
        <taxon>Metazoa</taxon>
        <taxon>Ecdysozoa</taxon>
        <taxon>Arthropoda</taxon>
        <taxon>Hexapoda</taxon>
        <taxon>Insecta</taxon>
        <taxon>Pterygota</taxon>
        <taxon>Neoptera</taxon>
        <taxon>Paraneoptera</taxon>
        <taxon>Hemiptera</taxon>
        <taxon>Sternorrhyncha</taxon>
        <taxon>Psylloidea</taxon>
        <taxon>Psyllidae</taxon>
        <taxon>Psyllinae</taxon>
        <taxon>Cacopsylla</taxon>
    </lineage>
</organism>
<comment type="similarity">
    <text evidence="1">Belongs to the GSKIP family.</text>
</comment>
<dbReference type="PANTHER" id="PTHR12490:SF4">
    <property type="entry name" value="GSK3B-INTERACTING PROTEIN"/>
    <property type="match status" value="1"/>
</dbReference>
<name>A0A8D8VFG9_9HEMI</name>
<evidence type="ECO:0000259" key="2">
    <source>
        <dbReference type="Pfam" id="PF05303"/>
    </source>
</evidence>
<dbReference type="InterPro" id="IPR007967">
    <property type="entry name" value="GSKIP_dom"/>
</dbReference>
<evidence type="ECO:0000313" key="3">
    <source>
        <dbReference type="EMBL" id="CAG6721777.1"/>
    </source>
</evidence>
<dbReference type="InterPro" id="IPR037395">
    <property type="entry name" value="GSKIP"/>
</dbReference>
<dbReference type="InterPro" id="IPR023231">
    <property type="entry name" value="GSKIP_dom_sf"/>
</dbReference>
<dbReference type="GO" id="GO:0060828">
    <property type="term" value="P:regulation of canonical Wnt signaling pathway"/>
    <property type="evidence" value="ECO:0007669"/>
    <property type="project" value="InterPro"/>
</dbReference>
<evidence type="ECO:0000256" key="1">
    <source>
        <dbReference type="ARBA" id="ARBA00009571"/>
    </source>
</evidence>
<dbReference type="Gene3D" id="3.30.2280.10">
    <property type="entry name" value="Hypothetical protein (hspc210)"/>
    <property type="match status" value="1"/>
</dbReference>
<dbReference type="EMBL" id="HBUF01362709">
    <property type="protein sequence ID" value="CAG6721775.1"/>
    <property type="molecule type" value="Transcribed_RNA"/>
</dbReference>
<dbReference type="PANTHER" id="PTHR12490">
    <property type="entry name" value="GSK3B-INTERACTING PROTEIN"/>
    <property type="match status" value="1"/>
</dbReference>
<dbReference type="GO" id="GO:0051018">
    <property type="term" value="F:protein kinase A binding"/>
    <property type="evidence" value="ECO:0007669"/>
    <property type="project" value="TreeGrafter"/>
</dbReference>
<dbReference type="Pfam" id="PF05303">
    <property type="entry name" value="GSKIP_dom"/>
    <property type="match status" value="1"/>
</dbReference>
<dbReference type="GO" id="GO:0019207">
    <property type="term" value="F:kinase regulator activity"/>
    <property type="evidence" value="ECO:0007669"/>
    <property type="project" value="TreeGrafter"/>
</dbReference>
<dbReference type="EMBL" id="HBUF01362710">
    <property type="protein sequence ID" value="CAG6721777.1"/>
    <property type="molecule type" value="Transcribed_RNA"/>
</dbReference>
<dbReference type="EMBL" id="HBUF01362711">
    <property type="protein sequence ID" value="CAG6721779.1"/>
    <property type="molecule type" value="Transcribed_RNA"/>
</dbReference>
<reference evidence="3" key="1">
    <citation type="submission" date="2021-05" db="EMBL/GenBank/DDBJ databases">
        <authorList>
            <person name="Alioto T."/>
            <person name="Alioto T."/>
            <person name="Gomez Garrido J."/>
        </authorList>
    </citation>
    <scope>NUCLEOTIDE SEQUENCE</scope>
</reference>
<protein>
    <submittedName>
        <fullName evidence="3">GSK3-beta interaction protein</fullName>
    </submittedName>
</protein>
<dbReference type="SUPFAM" id="SSF103107">
    <property type="entry name" value="Hypothetical protein c14orf129, hspc210"/>
    <property type="match status" value="1"/>
</dbReference>
<dbReference type="GO" id="GO:0005737">
    <property type="term" value="C:cytoplasm"/>
    <property type="evidence" value="ECO:0007669"/>
    <property type="project" value="TreeGrafter"/>
</dbReference>
<proteinExistence type="inferred from homology"/>
<sequence>MNDMDTINWRDEANHVIQDIRDLVQMIQISDQQPDDNCIYLNMITKERKDYTIKLCQFGFCIVARKINSPKPVNESDNVVYYETPYSLLASVSGSYYESFGNKLRTKLEKLQANPVYAGRQ</sequence>
<feature type="domain" description="GSKIP" evidence="2">
    <location>
        <begin position="10"/>
        <end position="111"/>
    </location>
</feature>